<dbReference type="PANTHER" id="PTHR22367">
    <property type="entry name" value="COILED-COIL DOMAIN-CONTAINING PROTEIN 14"/>
    <property type="match status" value="1"/>
</dbReference>
<evidence type="ECO:0000313" key="2">
    <source>
        <dbReference type="Ensembl" id="ENSSDUP00000030593.1"/>
    </source>
</evidence>
<reference evidence="2" key="1">
    <citation type="submission" date="2025-08" db="UniProtKB">
        <authorList>
            <consortium name="Ensembl"/>
        </authorList>
    </citation>
    <scope>IDENTIFICATION</scope>
</reference>
<protein>
    <submittedName>
        <fullName evidence="2">Uncharacterized protein</fullName>
    </submittedName>
</protein>
<feature type="region of interest" description="Disordered" evidence="1">
    <location>
        <begin position="1"/>
        <end position="83"/>
    </location>
</feature>
<dbReference type="Ensembl" id="ENSSDUT00000031128.1">
    <property type="protein sequence ID" value="ENSSDUP00000030593.1"/>
    <property type="gene ID" value="ENSSDUG00000022034.1"/>
</dbReference>
<dbReference type="GO" id="GO:0071539">
    <property type="term" value="P:protein localization to centrosome"/>
    <property type="evidence" value="ECO:0007669"/>
    <property type="project" value="TreeGrafter"/>
</dbReference>
<proteinExistence type="predicted"/>
<evidence type="ECO:0000313" key="3">
    <source>
        <dbReference type="Proteomes" id="UP000261420"/>
    </source>
</evidence>
<dbReference type="GO" id="GO:0034451">
    <property type="term" value="C:centriolar satellite"/>
    <property type="evidence" value="ECO:0007669"/>
    <property type="project" value="TreeGrafter"/>
</dbReference>
<feature type="compositionally biased region" description="Low complexity" evidence="1">
    <location>
        <begin position="41"/>
        <end position="71"/>
    </location>
</feature>
<evidence type="ECO:0000256" key="1">
    <source>
        <dbReference type="SAM" id="MobiDB-lite"/>
    </source>
</evidence>
<keyword evidence="3" id="KW-1185">Reference proteome</keyword>
<dbReference type="GeneTree" id="ENSGT00530000068760"/>
<dbReference type="OMA" id="ETCRPET"/>
<dbReference type="InterPro" id="IPR029343">
    <property type="entry name" value="CCDC14"/>
</dbReference>
<accession>A0A3B4VI04</accession>
<dbReference type="Pfam" id="PF15254">
    <property type="entry name" value="CCDC14"/>
    <property type="match status" value="1"/>
</dbReference>
<reference evidence="2" key="2">
    <citation type="submission" date="2025-09" db="UniProtKB">
        <authorList>
            <consortium name="Ensembl"/>
        </authorList>
    </citation>
    <scope>IDENTIFICATION</scope>
</reference>
<dbReference type="Proteomes" id="UP000261420">
    <property type="component" value="Unplaced"/>
</dbReference>
<dbReference type="AlphaFoldDB" id="A0A3B4VI04"/>
<dbReference type="PANTHER" id="PTHR22367:SF2">
    <property type="entry name" value="COILED-COIL DOMAIN-CONTAINING PROTEIN 14"/>
    <property type="match status" value="1"/>
</dbReference>
<sequence>RPGPRSPAAHSGVKLHPPQRLVQTLLQSHPPPSHSQRFQYLSTTTPPSKSQTSTPPSKSQTSTLPSKSQTSIPPSKSQTFVPPLQPQASVLLSVVQSSSHSGQLPVHQPDFLSEALPTHCDTECDVEEEEESVPVRDIDPQSTHTLSHIHTCTRKMSNTHLDPGPADEVLQDSESRETCRPETCRPETCRPETCRAETVQSHKPAETSVCHLNPHLDPSWQPEREQVRLQDCTVSQCDIESVWSDWTMRSGSTFDTRDEAAFRDGLAALDASIASLQKTIQLDLKR</sequence>
<dbReference type="STRING" id="41447.ENSSDUP00000030593"/>
<name>A0A3B4VI04_SERDU</name>
<organism evidence="2 3">
    <name type="scientific">Seriola dumerili</name>
    <name type="common">Greater amberjack</name>
    <name type="synonym">Caranx dumerili</name>
    <dbReference type="NCBI Taxonomy" id="41447"/>
    <lineage>
        <taxon>Eukaryota</taxon>
        <taxon>Metazoa</taxon>
        <taxon>Chordata</taxon>
        <taxon>Craniata</taxon>
        <taxon>Vertebrata</taxon>
        <taxon>Euteleostomi</taxon>
        <taxon>Actinopterygii</taxon>
        <taxon>Neopterygii</taxon>
        <taxon>Teleostei</taxon>
        <taxon>Neoteleostei</taxon>
        <taxon>Acanthomorphata</taxon>
        <taxon>Carangaria</taxon>
        <taxon>Carangiformes</taxon>
        <taxon>Carangidae</taxon>
        <taxon>Seriola</taxon>
    </lineage>
</organism>